<keyword evidence="2 3" id="KW-0808">Transferase</keyword>
<dbReference type="NCBIfam" id="TIGR00095">
    <property type="entry name" value="16S rRNA (guanine(966)-N(2))-methyltransferase RsmD"/>
    <property type="match status" value="1"/>
</dbReference>
<proteinExistence type="predicted"/>
<dbReference type="PANTHER" id="PTHR43542:SF1">
    <property type="entry name" value="METHYLTRANSFERASE"/>
    <property type="match status" value="1"/>
</dbReference>
<dbReference type="Pfam" id="PF03602">
    <property type="entry name" value="Cons_hypoth95"/>
    <property type="match status" value="1"/>
</dbReference>
<gene>
    <name evidence="3" type="primary">rsmD</name>
    <name evidence="3" type="ORF">ABDB84_00675</name>
</gene>
<dbReference type="InterPro" id="IPR029063">
    <property type="entry name" value="SAM-dependent_MTases_sf"/>
</dbReference>
<dbReference type="SUPFAM" id="SSF53335">
    <property type="entry name" value="S-adenosyl-L-methionine-dependent methyltransferases"/>
    <property type="match status" value="1"/>
</dbReference>
<accession>A0ABU9YTL0</accession>
<dbReference type="GO" id="GO:0052913">
    <property type="term" value="F:16S rRNA (guanine(966)-N(2))-methyltransferase activity"/>
    <property type="evidence" value="ECO:0007669"/>
    <property type="project" value="UniProtKB-EC"/>
</dbReference>
<dbReference type="EMBL" id="JBDIVE010000001">
    <property type="protein sequence ID" value="MEN3066968.1"/>
    <property type="molecule type" value="Genomic_DNA"/>
</dbReference>
<dbReference type="Proteomes" id="UP001410394">
    <property type="component" value="Unassembled WGS sequence"/>
</dbReference>
<protein>
    <submittedName>
        <fullName evidence="3">16S rRNA (Guanine(966)-N(2))-methyltransferase RsmD</fullName>
        <ecNumber evidence="3">2.1.1.171</ecNumber>
    </submittedName>
</protein>
<name>A0ABU9YTL0_9RHOO</name>
<dbReference type="RefSeq" id="WP_345917738.1">
    <property type="nucleotide sequence ID" value="NZ_JBDIVE010000001.1"/>
</dbReference>
<evidence type="ECO:0000256" key="2">
    <source>
        <dbReference type="ARBA" id="ARBA00022679"/>
    </source>
</evidence>
<keyword evidence="1 3" id="KW-0489">Methyltransferase</keyword>
<dbReference type="CDD" id="cd02440">
    <property type="entry name" value="AdoMet_MTases"/>
    <property type="match status" value="1"/>
</dbReference>
<sequence length="180" mass="19773">MSKVRIVGGSMRSRLIDVPDAMGLRPTPDRVRETLFNWLGQDLAGWRCLDLFAGSGALGLEAASRGAEEVVLLEFSAKVHAHLQKTLLALGPNNVRLQRGDALRFVQEQVGQFDLLMLDPPYRQGWLEKIEAHVARLLRPGARVYVEAETPLTAFAGLSLLKAGKAGQVHYQLFAAGEDE</sequence>
<dbReference type="InterPro" id="IPR004398">
    <property type="entry name" value="RNA_MeTrfase_RsmD"/>
</dbReference>
<keyword evidence="4" id="KW-1185">Reference proteome</keyword>
<evidence type="ECO:0000313" key="3">
    <source>
        <dbReference type="EMBL" id="MEN3066968.1"/>
    </source>
</evidence>
<dbReference type="EC" id="2.1.1.171" evidence="3"/>
<reference evidence="3 4" key="1">
    <citation type="journal article" date="2018" name="Int. J. Syst. Evol. Microbiol.">
        <title>Uliginosibacterium sediminicola sp. nov., isolated from freshwater sediment.</title>
        <authorList>
            <person name="Hwang W.M."/>
            <person name="Kim S.M."/>
            <person name="Kang K."/>
            <person name="Ahn T.Y."/>
        </authorList>
    </citation>
    <scope>NUCLEOTIDE SEQUENCE [LARGE SCALE GENOMIC DNA]</scope>
    <source>
        <strain evidence="3 4">M1-21</strain>
    </source>
</reference>
<comment type="caution">
    <text evidence="3">The sequence shown here is derived from an EMBL/GenBank/DDBJ whole genome shotgun (WGS) entry which is preliminary data.</text>
</comment>
<dbReference type="PIRSF" id="PIRSF004553">
    <property type="entry name" value="CHP00095"/>
    <property type="match status" value="1"/>
</dbReference>
<organism evidence="3 4">
    <name type="scientific">Uliginosibacterium sediminicola</name>
    <dbReference type="NCBI Taxonomy" id="2024550"/>
    <lineage>
        <taxon>Bacteria</taxon>
        <taxon>Pseudomonadati</taxon>
        <taxon>Pseudomonadota</taxon>
        <taxon>Betaproteobacteria</taxon>
        <taxon>Rhodocyclales</taxon>
        <taxon>Zoogloeaceae</taxon>
        <taxon>Uliginosibacterium</taxon>
    </lineage>
</organism>
<dbReference type="PANTHER" id="PTHR43542">
    <property type="entry name" value="METHYLTRANSFERASE"/>
    <property type="match status" value="1"/>
</dbReference>
<dbReference type="Gene3D" id="3.40.50.150">
    <property type="entry name" value="Vaccinia Virus protein VP39"/>
    <property type="match status" value="1"/>
</dbReference>
<evidence type="ECO:0000256" key="1">
    <source>
        <dbReference type="ARBA" id="ARBA00022603"/>
    </source>
</evidence>
<evidence type="ECO:0000313" key="4">
    <source>
        <dbReference type="Proteomes" id="UP001410394"/>
    </source>
</evidence>